<dbReference type="EMBL" id="FMAW01000003">
    <property type="protein sequence ID" value="SCB81227.1"/>
    <property type="molecule type" value="Genomic_DNA"/>
</dbReference>
<evidence type="ECO:0000313" key="2">
    <source>
        <dbReference type="EMBL" id="SCB81227.1"/>
    </source>
</evidence>
<evidence type="ECO:0000256" key="1">
    <source>
        <dbReference type="SAM" id="Coils"/>
    </source>
</evidence>
<name>A0ABY0JZL7_WEIHE</name>
<comment type="caution">
    <text evidence="2">The sequence shown here is derived from an EMBL/GenBank/DDBJ whole genome shotgun (WGS) entry which is preliminary data.</text>
</comment>
<organism evidence="2 3">
    <name type="scientific">Weissella hellenica</name>
    <dbReference type="NCBI Taxonomy" id="46256"/>
    <lineage>
        <taxon>Bacteria</taxon>
        <taxon>Bacillati</taxon>
        <taxon>Bacillota</taxon>
        <taxon>Bacilli</taxon>
        <taxon>Lactobacillales</taxon>
        <taxon>Lactobacillaceae</taxon>
        <taxon>Weissella</taxon>
    </lineage>
</organism>
<protein>
    <submittedName>
        <fullName evidence="2">Uncharacterized protein</fullName>
    </submittedName>
</protein>
<feature type="coiled-coil region" evidence="1">
    <location>
        <begin position="58"/>
        <end position="92"/>
    </location>
</feature>
<gene>
    <name evidence="2" type="ORF">GA0061075_10315</name>
</gene>
<dbReference type="Proteomes" id="UP000182448">
    <property type="component" value="Unassembled WGS sequence"/>
</dbReference>
<evidence type="ECO:0000313" key="3">
    <source>
        <dbReference type="Proteomes" id="UP000182448"/>
    </source>
</evidence>
<sequence>MAPRLRGLGLLINLLCITVKNFFGTLLHRPHKIRYDNPRINKLKQFLREITHGIKEISRKKQTELANAEAKVKVLKSEVAELKQQVQLELVKKLQDNLHTDDLGTIEQFIAQATPTDTTTSTTADGGELDGH</sequence>
<keyword evidence="3" id="KW-1185">Reference proteome</keyword>
<accession>A0ABY0JZL7</accession>
<proteinExistence type="predicted"/>
<keyword evidence="1" id="KW-0175">Coiled coil</keyword>
<reference evidence="2 3" key="1">
    <citation type="submission" date="2016-08" db="EMBL/GenBank/DDBJ databases">
        <authorList>
            <person name="Varghese N."/>
            <person name="Submissions Spin"/>
        </authorList>
    </citation>
    <scope>NUCLEOTIDE SEQUENCE [LARGE SCALE GENOMIC DNA]</scope>
    <source>
        <strain evidence="2 3">R-53116</strain>
    </source>
</reference>